<evidence type="ECO:0000256" key="6">
    <source>
        <dbReference type="SAM" id="Coils"/>
    </source>
</evidence>
<keyword evidence="2" id="KW-0805">Transcription regulation</keyword>
<feature type="region of interest" description="Disordered" evidence="7">
    <location>
        <begin position="78"/>
        <end position="135"/>
    </location>
</feature>
<gene>
    <name evidence="10" type="primary">LOC110786957</name>
</gene>
<feature type="coiled-coil region" evidence="6">
    <location>
        <begin position="468"/>
        <end position="495"/>
    </location>
</feature>
<dbReference type="InterPro" id="IPR015300">
    <property type="entry name" value="DNA-bd_pseudobarrel_sf"/>
</dbReference>
<dbReference type="InterPro" id="IPR044837">
    <property type="entry name" value="REM16-like"/>
</dbReference>
<protein>
    <submittedName>
        <fullName evidence="10">B3 domain-containing protein Os01g0234100 isoform X1</fullName>
    </submittedName>
</protein>
<feature type="domain" description="TF-B3" evidence="8">
    <location>
        <begin position="175"/>
        <end position="266"/>
    </location>
</feature>
<organism evidence="9 10">
    <name type="scientific">Spinacia oleracea</name>
    <name type="common">Spinach</name>
    <dbReference type="NCBI Taxonomy" id="3562"/>
    <lineage>
        <taxon>Eukaryota</taxon>
        <taxon>Viridiplantae</taxon>
        <taxon>Streptophyta</taxon>
        <taxon>Embryophyta</taxon>
        <taxon>Tracheophyta</taxon>
        <taxon>Spermatophyta</taxon>
        <taxon>Magnoliopsida</taxon>
        <taxon>eudicotyledons</taxon>
        <taxon>Gunneridae</taxon>
        <taxon>Pentapetalae</taxon>
        <taxon>Caryophyllales</taxon>
        <taxon>Chenopodiaceae</taxon>
        <taxon>Chenopodioideae</taxon>
        <taxon>Anserineae</taxon>
        <taxon>Spinacia</taxon>
    </lineage>
</organism>
<sequence>MKNSAISKAELKMELVTRRLAMLQAHHHDIVPVLSEVNPIRVISNAESHPLQCESAKPFMDTSDDTLSEEVLIPKSSKNRITSESHKRARVISDDESSEDEEHMVTIPPRKKGRTKQERIKMNDSSNSKNVKGIDNPTRRKIMDLTEPSSMGDKSSSMKRAEEIQANLAAENPSFVKSMLKSHVTGGFWLGLPRKFCDEHLPNCDCTIVLVDEAGKEFNTVYLARKTGLSGGWRGFSIYHTLLEGDVLIFHLIAPMKFKIYIIRDQNFGEVDGALGLLNLELGVCEQKSVSDDLTQRVLQIEDNYTSVDHLSQSSSDLDLGSEVLDGICFAHSSINFEGVNSFKNFNIVVDGRIIDSKFSDSTRQKYYELCCSQKSFLHEHILKGFNCHLVVGIISETINISDGIRSYKAGSISHEDLQIWEKTLRGFEVLGMKVEFLCARINKLLGHVVESDAADESNMLKESMIKRAIVGERMKALENKLTQLKETMEKIDLEMDAEITDNGKCMKTEG</sequence>
<keyword evidence="6" id="KW-0175">Coiled coil</keyword>
<dbReference type="Pfam" id="PF02362">
    <property type="entry name" value="B3"/>
    <property type="match status" value="1"/>
</dbReference>
<dbReference type="GeneID" id="110786957"/>
<keyword evidence="3" id="KW-0238">DNA-binding</keyword>
<name>A0A9R0IDW3_SPIOL</name>
<comment type="subcellular location">
    <subcellularLocation>
        <location evidence="1">Nucleus</location>
    </subcellularLocation>
</comment>
<evidence type="ECO:0000256" key="5">
    <source>
        <dbReference type="ARBA" id="ARBA00023242"/>
    </source>
</evidence>
<dbReference type="CDD" id="cd10017">
    <property type="entry name" value="B3_DNA"/>
    <property type="match status" value="1"/>
</dbReference>
<dbReference type="KEGG" id="soe:110786957"/>
<dbReference type="OrthoDB" id="1909330at2759"/>
<reference evidence="10" key="2">
    <citation type="submission" date="2025-08" db="UniProtKB">
        <authorList>
            <consortium name="RefSeq"/>
        </authorList>
    </citation>
    <scope>IDENTIFICATION</scope>
    <source>
        <tissue evidence="10">Leaf</tissue>
    </source>
</reference>
<evidence type="ECO:0000256" key="3">
    <source>
        <dbReference type="ARBA" id="ARBA00023125"/>
    </source>
</evidence>
<dbReference type="Proteomes" id="UP000813463">
    <property type="component" value="Chromosome 5"/>
</dbReference>
<keyword evidence="9" id="KW-1185">Reference proteome</keyword>
<evidence type="ECO:0000256" key="7">
    <source>
        <dbReference type="SAM" id="MobiDB-lite"/>
    </source>
</evidence>
<dbReference type="SMART" id="SM01019">
    <property type="entry name" value="B3"/>
    <property type="match status" value="1"/>
</dbReference>
<proteinExistence type="predicted"/>
<dbReference type="PANTHER" id="PTHR31391">
    <property type="entry name" value="B3 DOMAIN-CONTAINING PROTEIN OS11G0197600-RELATED"/>
    <property type="match status" value="1"/>
</dbReference>
<evidence type="ECO:0000313" key="9">
    <source>
        <dbReference type="Proteomes" id="UP000813463"/>
    </source>
</evidence>
<dbReference type="GO" id="GO:0003677">
    <property type="term" value="F:DNA binding"/>
    <property type="evidence" value="ECO:0007669"/>
    <property type="project" value="UniProtKB-KW"/>
</dbReference>
<dbReference type="SUPFAM" id="SSF101936">
    <property type="entry name" value="DNA-binding pseudobarrel domain"/>
    <property type="match status" value="1"/>
</dbReference>
<keyword evidence="4" id="KW-0804">Transcription</keyword>
<evidence type="ECO:0000256" key="4">
    <source>
        <dbReference type="ARBA" id="ARBA00023163"/>
    </source>
</evidence>
<keyword evidence="5" id="KW-0539">Nucleus</keyword>
<dbReference type="RefSeq" id="XP_021847233.1">
    <property type="nucleotide sequence ID" value="XM_021991541.2"/>
</dbReference>
<reference evidence="9" key="1">
    <citation type="journal article" date="2021" name="Nat. Commun.">
        <title>Genomic analyses provide insights into spinach domestication and the genetic basis of agronomic traits.</title>
        <authorList>
            <person name="Cai X."/>
            <person name="Sun X."/>
            <person name="Xu C."/>
            <person name="Sun H."/>
            <person name="Wang X."/>
            <person name="Ge C."/>
            <person name="Zhang Z."/>
            <person name="Wang Q."/>
            <person name="Fei Z."/>
            <person name="Jiao C."/>
            <person name="Wang Q."/>
        </authorList>
    </citation>
    <scope>NUCLEOTIDE SEQUENCE [LARGE SCALE GENOMIC DNA]</scope>
    <source>
        <strain evidence="9">cv. Varoflay</strain>
    </source>
</reference>
<dbReference type="InterPro" id="IPR003340">
    <property type="entry name" value="B3_DNA-bd"/>
</dbReference>
<dbReference type="AlphaFoldDB" id="A0A9R0IDW3"/>
<dbReference type="GO" id="GO:0005634">
    <property type="term" value="C:nucleus"/>
    <property type="evidence" value="ECO:0007669"/>
    <property type="project" value="UniProtKB-SubCell"/>
</dbReference>
<accession>A0A9R0IDW3</accession>
<dbReference type="PANTHER" id="PTHR31391:SF101">
    <property type="entry name" value="B3 DOMAIN-CONTAINING PROTEIN OS01G0234100"/>
    <property type="match status" value="1"/>
</dbReference>
<evidence type="ECO:0000313" key="10">
    <source>
        <dbReference type="RefSeq" id="XP_021847233.1"/>
    </source>
</evidence>
<evidence type="ECO:0000256" key="2">
    <source>
        <dbReference type="ARBA" id="ARBA00023015"/>
    </source>
</evidence>
<evidence type="ECO:0000259" key="8">
    <source>
        <dbReference type="PROSITE" id="PS50863"/>
    </source>
</evidence>
<dbReference type="PROSITE" id="PS50863">
    <property type="entry name" value="B3"/>
    <property type="match status" value="1"/>
</dbReference>
<dbReference type="Gene3D" id="2.40.330.10">
    <property type="entry name" value="DNA-binding pseudobarrel domain"/>
    <property type="match status" value="1"/>
</dbReference>
<evidence type="ECO:0000256" key="1">
    <source>
        <dbReference type="ARBA" id="ARBA00004123"/>
    </source>
</evidence>